<keyword evidence="3" id="KW-1185">Reference proteome</keyword>
<sequence>FKVTADVKLQSEPALRIASHIWCRPYLQLSPSSCFVLDDGSGDVVGYILSTPDTEHFVNAYLKDYVPNLDEEKLPMPKDLDKPVDFDRDLEDSLLRILYSPEKDTPELIKTYPAHFHIDILPPFQRKGFGSILMQTLLRHLKDSGVRGVHLNMVASNEGAKVFYSKKGFKLCLRASCNEVSVRDNQTLCLVRQL</sequence>
<evidence type="ECO:0000313" key="2">
    <source>
        <dbReference type="EMBL" id="KAF2456844.1"/>
    </source>
</evidence>
<gene>
    <name evidence="2" type="ORF">BDY21DRAFT_286731</name>
</gene>
<dbReference type="Pfam" id="PF00583">
    <property type="entry name" value="Acetyltransf_1"/>
    <property type="match status" value="1"/>
</dbReference>
<evidence type="ECO:0000259" key="1">
    <source>
        <dbReference type="PROSITE" id="PS51186"/>
    </source>
</evidence>
<dbReference type="InterPro" id="IPR051822">
    <property type="entry name" value="Glycosyl_Hydrolase_84"/>
</dbReference>
<dbReference type="Proteomes" id="UP000799766">
    <property type="component" value="Unassembled WGS sequence"/>
</dbReference>
<dbReference type="PROSITE" id="PS51186">
    <property type="entry name" value="GNAT"/>
    <property type="match status" value="1"/>
</dbReference>
<dbReference type="InterPro" id="IPR016181">
    <property type="entry name" value="Acyl_CoA_acyltransferase"/>
</dbReference>
<feature type="domain" description="N-acetyltransferase" evidence="1">
    <location>
        <begin position="44"/>
        <end position="189"/>
    </location>
</feature>
<dbReference type="Gene3D" id="3.40.630.30">
    <property type="match status" value="1"/>
</dbReference>
<accession>A0A6A6NZ89</accession>
<dbReference type="EMBL" id="MU001682">
    <property type="protein sequence ID" value="KAF2456844.1"/>
    <property type="molecule type" value="Genomic_DNA"/>
</dbReference>
<dbReference type="SUPFAM" id="SSF55729">
    <property type="entry name" value="Acyl-CoA N-acyltransferases (Nat)"/>
    <property type="match status" value="1"/>
</dbReference>
<protein>
    <recommendedName>
        <fullName evidence="1">N-acetyltransferase domain-containing protein</fullName>
    </recommendedName>
</protein>
<proteinExistence type="predicted"/>
<dbReference type="GO" id="GO:0016747">
    <property type="term" value="F:acyltransferase activity, transferring groups other than amino-acyl groups"/>
    <property type="evidence" value="ECO:0007669"/>
    <property type="project" value="InterPro"/>
</dbReference>
<dbReference type="PANTHER" id="PTHR13170:SF16">
    <property type="entry name" value="PROTEIN O-GLCNACASE"/>
    <property type="match status" value="1"/>
</dbReference>
<dbReference type="CDD" id="cd04301">
    <property type="entry name" value="NAT_SF"/>
    <property type="match status" value="1"/>
</dbReference>
<organism evidence="2 3">
    <name type="scientific">Lineolata rhizophorae</name>
    <dbReference type="NCBI Taxonomy" id="578093"/>
    <lineage>
        <taxon>Eukaryota</taxon>
        <taxon>Fungi</taxon>
        <taxon>Dikarya</taxon>
        <taxon>Ascomycota</taxon>
        <taxon>Pezizomycotina</taxon>
        <taxon>Dothideomycetes</taxon>
        <taxon>Dothideomycetes incertae sedis</taxon>
        <taxon>Lineolatales</taxon>
        <taxon>Lineolataceae</taxon>
        <taxon>Lineolata</taxon>
    </lineage>
</organism>
<feature type="non-terminal residue" evidence="2">
    <location>
        <position position="1"/>
    </location>
</feature>
<reference evidence="2" key="1">
    <citation type="journal article" date="2020" name="Stud. Mycol.">
        <title>101 Dothideomycetes genomes: a test case for predicting lifestyles and emergence of pathogens.</title>
        <authorList>
            <person name="Haridas S."/>
            <person name="Albert R."/>
            <person name="Binder M."/>
            <person name="Bloem J."/>
            <person name="Labutti K."/>
            <person name="Salamov A."/>
            <person name="Andreopoulos B."/>
            <person name="Baker S."/>
            <person name="Barry K."/>
            <person name="Bills G."/>
            <person name="Bluhm B."/>
            <person name="Cannon C."/>
            <person name="Castanera R."/>
            <person name="Culley D."/>
            <person name="Daum C."/>
            <person name="Ezra D."/>
            <person name="Gonzalez J."/>
            <person name="Henrissat B."/>
            <person name="Kuo A."/>
            <person name="Liang C."/>
            <person name="Lipzen A."/>
            <person name="Lutzoni F."/>
            <person name="Magnuson J."/>
            <person name="Mondo S."/>
            <person name="Nolan M."/>
            <person name="Ohm R."/>
            <person name="Pangilinan J."/>
            <person name="Park H.-J."/>
            <person name="Ramirez L."/>
            <person name="Alfaro M."/>
            <person name="Sun H."/>
            <person name="Tritt A."/>
            <person name="Yoshinaga Y."/>
            <person name="Zwiers L.-H."/>
            <person name="Turgeon B."/>
            <person name="Goodwin S."/>
            <person name="Spatafora J."/>
            <person name="Crous P."/>
            <person name="Grigoriev I."/>
        </authorList>
    </citation>
    <scope>NUCLEOTIDE SEQUENCE</scope>
    <source>
        <strain evidence="2">ATCC 16933</strain>
    </source>
</reference>
<dbReference type="AlphaFoldDB" id="A0A6A6NZ89"/>
<dbReference type="PANTHER" id="PTHR13170">
    <property type="entry name" value="O-GLCNACASE"/>
    <property type="match status" value="1"/>
</dbReference>
<dbReference type="InterPro" id="IPR000182">
    <property type="entry name" value="GNAT_dom"/>
</dbReference>
<name>A0A6A6NZ89_9PEZI</name>
<evidence type="ECO:0000313" key="3">
    <source>
        <dbReference type="Proteomes" id="UP000799766"/>
    </source>
</evidence>
<dbReference type="OrthoDB" id="64477at2759"/>